<evidence type="ECO:0000313" key="2">
    <source>
        <dbReference type="WBParaSite" id="PS1159_v2.g19073.t1"/>
    </source>
</evidence>
<accession>A0AC35FP75</accession>
<dbReference type="Proteomes" id="UP000887580">
    <property type="component" value="Unplaced"/>
</dbReference>
<name>A0AC35FP75_9BILA</name>
<proteinExistence type="predicted"/>
<protein>
    <submittedName>
        <fullName evidence="2">Uncharacterized protein</fullName>
    </submittedName>
</protein>
<dbReference type="WBParaSite" id="PS1159_v2.g19073.t1">
    <property type="protein sequence ID" value="PS1159_v2.g19073.t1"/>
    <property type="gene ID" value="PS1159_v2.g19073"/>
</dbReference>
<reference evidence="2" key="1">
    <citation type="submission" date="2022-11" db="UniProtKB">
        <authorList>
            <consortium name="WormBaseParasite"/>
        </authorList>
    </citation>
    <scope>IDENTIFICATION</scope>
</reference>
<evidence type="ECO:0000313" key="1">
    <source>
        <dbReference type="Proteomes" id="UP000887580"/>
    </source>
</evidence>
<sequence>MATKILKDKQQCFAIVNSQTNYGKHYSNLNQSYKLPVLIPVQAYSKSFKDKNCAADYCEERKKLLSLNKPLKWLKSNNNAEEELDNGWKKDYSSSRVSKNILSLRIAGFEKSVEAVASDPFSGGRFKKCGKNKEDLKNGISQSIRNEKQLFPSTFVIQNSFAFPRQQNEKVPSPEVSEFKASQSLLNSNEASSNDLFKFFITFYNLRICIIFQNCFLSEKFTK</sequence>
<organism evidence="1 2">
    <name type="scientific">Panagrolaimus sp. PS1159</name>
    <dbReference type="NCBI Taxonomy" id="55785"/>
    <lineage>
        <taxon>Eukaryota</taxon>
        <taxon>Metazoa</taxon>
        <taxon>Ecdysozoa</taxon>
        <taxon>Nematoda</taxon>
        <taxon>Chromadorea</taxon>
        <taxon>Rhabditida</taxon>
        <taxon>Tylenchina</taxon>
        <taxon>Panagrolaimomorpha</taxon>
        <taxon>Panagrolaimoidea</taxon>
        <taxon>Panagrolaimidae</taxon>
        <taxon>Panagrolaimus</taxon>
    </lineage>
</organism>